<dbReference type="PANTHER" id="PTHR18964:SF149">
    <property type="entry name" value="BIFUNCTIONAL UDP-N-ACETYLGLUCOSAMINE 2-EPIMERASE_N-ACETYLMANNOSAMINE KINASE"/>
    <property type="match status" value="1"/>
</dbReference>
<proteinExistence type="inferred from homology"/>
<dbReference type="SUPFAM" id="SSF46785">
    <property type="entry name" value="Winged helix' DNA-binding domain"/>
    <property type="match status" value="1"/>
</dbReference>
<dbReference type="InterPro" id="IPR043129">
    <property type="entry name" value="ATPase_NBD"/>
</dbReference>
<comment type="similarity">
    <text evidence="1">Belongs to the ROK (NagC/XylR) family.</text>
</comment>
<gene>
    <name evidence="2" type="ORF">C5L14_02595</name>
</gene>
<dbReference type="PANTHER" id="PTHR18964">
    <property type="entry name" value="ROK (REPRESSOR, ORF, KINASE) FAMILY"/>
    <property type="match status" value="1"/>
</dbReference>
<dbReference type="Proteomes" id="UP000237682">
    <property type="component" value="Unassembled WGS sequence"/>
</dbReference>
<dbReference type="InterPro" id="IPR036388">
    <property type="entry name" value="WH-like_DNA-bd_sf"/>
</dbReference>
<dbReference type="EMBL" id="PUEJ01000001">
    <property type="protein sequence ID" value="PRH89480.1"/>
    <property type="molecule type" value="Genomic_DNA"/>
</dbReference>
<protein>
    <recommendedName>
        <fullName evidence="4">Sugar kinase</fullName>
    </recommendedName>
</protein>
<sequence>MPIDRSPPLPARFPERRDQASGLNLVQAADHNLRVTLEALRRGGAMTRLELAHVTGLTVPGIANILRRLTGEGLIEAHSSARSNRFAIRRGSAVSIGVDLAGERARLIATDLAGTPLFTEEAPASIDEPAEIAAWIRPAISQLSAAAPGSRLFGIGLTAGDPAETIRAALAPYRVIIERDTVAAAIGERQFGAATADDSFVFILLGATVRASMIIGGTVFDGAEHKAGLVGLMRTGRDGRYLDEVAATSRLASHDVSNPAVQRWLDEAAEHLTDMIIAMAAFIGPRLIVVGGRLPTPLLEALAARLQVLRRSRMIDPTHPFWLPEIRCSTLSEQGVAQGIAAIPFLDILLPDLRRTFQLRRNVSEDRGHATVSASAAPDRPLPA</sequence>
<evidence type="ECO:0000256" key="1">
    <source>
        <dbReference type="ARBA" id="ARBA00006479"/>
    </source>
</evidence>
<accession>A0A2S9QJI4</accession>
<dbReference type="InterPro" id="IPR036390">
    <property type="entry name" value="WH_DNA-bd_sf"/>
</dbReference>
<organism evidence="2 3">
    <name type="scientific">Labrys okinawensis</name>
    <dbReference type="NCBI Taxonomy" id="346911"/>
    <lineage>
        <taxon>Bacteria</taxon>
        <taxon>Pseudomonadati</taxon>
        <taxon>Pseudomonadota</taxon>
        <taxon>Alphaproteobacteria</taxon>
        <taxon>Hyphomicrobiales</taxon>
        <taxon>Xanthobacteraceae</taxon>
        <taxon>Labrys</taxon>
    </lineage>
</organism>
<name>A0A2S9QJI4_9HYPH</name>
<dbReference type="Gene3D" id="3.30.420.40">
    <property type="match status" value="2"/>
</dbReference>
<dbReference type="OrthoDB" id="8403448at2"/>
<evidence type="ECO:0008006" key="4">
    <source>
        <dbReference type="Google" id="ProtNLM"/>
    </source>
</evidence>
<dbReference type="RefSeq" id="WP_105860443.1">
    <property type="nucleotide sequence ID" value="NZ_PUEJ01000001.1"/>
</dbReference>
<dbReference type="InterPro" id="IPR000600">
    <property type="entry name" value="ROK"/>
</dbReference>
<reference evidence="2 3" key="1">
    <citation type="submission" date="2018-02" db="EMBL/GenBank/DDBJ databases">
        <title>Whole genome sequencing of endophytic bacterium.</title>
        <authorList>
            <person name="Eedara R."/>
            <person name="Podile A.R."/>
        </authorList>
    </citation>
    <scope>NUCLEOTIDE SEQUENCE [LARGE SCALE GENOMIC DNA]</scope>
    <source>
        <strain evidence="2 3">RP1T</strain>
    </source>
</reference>
<dbReference type="SUPFAM" id="SSF53067">
    <property type="entry name" value="Actin-like ATPase domain"/>
    <property type="match status" value="1"/>
</dbReference>
<evidence type="ECO:0000313" key="3">
    <source>
        <dbReference type="Proteomes" id="UP000237682"/>
    </source>
</evidence>
<comment type="caution">
    <text evidence="2">The sequence shown here is derived from an EMBL/GenBank/DDBJ whole genome shotgun (WGS) entry which is preliminary data.</text>
</comment>
<dbReference type="AlphaFoldDB" id="A0A2S9QJI4"/>
<evidence type="ECO:0000313" key="2">
    <source>
        <dbReference type="EMBL" id="PRH89480.1"/>
    </source>
</evidence>
<dbReference type="Gene3D" id="1.10.10.10">
    <property type="entry name" value="Winged helix-like DNA-binding domain superfamily/Winged helix DNA-binding domain"/>
    <property type="match status" value="1"/>
</dbReference>
<keyword evidence="3" id="KW-1185">Reference proteome</keyword>
<dbReference type="CDD" id="cd23763">
    <property type="entry name" value="ASKHA_ATPase_ROK"/>
    <property type="match status" value="1"/>
</dbReference>